<dbReference type="GO" id="GO:0003676">
    <property type="term" value="F:nucleic acid binding"/>
    <property type="evidence" value="ECO:0007669"/>
    <property type="project" value="InterPro"/>
</dbReference>
<proteinExistence type="predicted"/>
<dbReference type="PANTHER" id="PTHR46889:SF4">
    <property type="entry name" value="TRANSPOSASE INSO FOR INSERTION SEQUENCE ELEMENT IS911B-RELATED"/>
    <property type="match status" value="1"/>
</dbReference>
<dbReference type="GO" id="GO:0015074">
    <property type="term" value="P:DNA integration"/>
    <property type="evidence" value="ECO:0007669"/>
    <property type="project" value="InterPro"/>
</dbReference>
<feature type="domain" description="Integrase catalytic" evidence="1">
    <location>
        <begin position="124"/>
        <end position="210"/>
    </location>
</feature>
<dbReference type="InterPro" id="IPR036397">
    <property type="entry name" value="RNaseH_sf"/>
</dbReference>
<evidence type="ECO:0000313" key="2">
    <source>
        <dbReference type="EMBL" id="SJM92364.1"/>
    </source>
</evidence>
<accession>A0A1R4H801</accession>
<dbReference type="SUPFAM" id="SSF53098">
    <property type="entry name" value="Ribonuclease H-like"/>
    <property type="match status" value="1"/>
</dbReference>
<evidence type="ECO:0000313" key="3">
    <source>
        <dbReference type="Proteomes" id="UP000195442"/>
    </source>
</evidence>
<dbReference type="PROSITE" id="PS50994">
    <property type="entry name" value="INTEGRASE"/>
    <property type="match status" value="1"/>
</dbReference>
<reference evidence="3" key="1">
    <citation type="submission" date="2017-02" db="EMBL/GenBank/DDBJ databases">
        <authorList>
            <person name="Daims H."/>
        </authorList>
    </citation>
    <scope>NUCLEOTIDE SEQUENCE [LARGE SCALE GENOMIC DNA]</scope>
</reference>
<dbReference type="InterPro" id="IPR012337">
    <property type="entry name" value="RNaseH-like_sf"/>
</dbReference>
<dbReference type="EMBL" id="FUKJ01000188">
    <property type="protein sequence ID" value="SJM92364.1"/>
    <property type="molecule type" value="Genomic_DNA"/>
</dbReference>
<protein>
    <submittedName>
        <fullName evidence="2">Transposase</fullName>
    </submittedName>
</protein>
<name>A0A1R4H801_9GAMM</name>
<dbReference type="Proteomes" id="UP000195442">
    <property type="component" value="Unassembled WGS sequence"/>
</dbReference>
<dbReference type="InterPro" id="IPR050900">
    <property type="entry name" value="Transposase_IS3/IS150/IS904"/>
</dbReference>
<dbReference type="RefSeq" id="WP_179210199.1">
    <property type="nucleotide sequence ID" value="NZ_FUKJ01000188.1"/>
</dbReference>
<dbReference type="AlphaFoldDB" id="A0A1R4H801"/>
<organism evidence="2 3">
    <name type="scientific">Crenothrix polyspora</name>
    <dbReference type="NCBI Taxonomy" id="360316"/>
    <lineage>
        <taxon>Bacteria</taxon>
        <taxon>Pseudomonadati</taxon>
        <taxon>Pseudomonadota</taxon>
        <taxon>Gammaproteobacteria</taxon>
        <taxon>Methylococcales</taxon>
        <taxon>Crenotrichaceae</taxon>
        <taxon>Crenothrix</taxon>
    </lineage>
</organism>
<dbReference type="Pfam" id="PF00665">
    <property type="entry name" value="rve"/>
    <property type="match status" value="1"/>
</dbReference>
<evidence type="ECO:0000259" key="1">
    <source>
        <dbReference type="PROSITE" id="PS50994"/>
    </source>
</evidence>
<keyword evidence="3" id="KW-1185">Reference proteome</keyword>
<sequence>MVRDEALEFIKYWSMWAEVPIKHLLAWLALPKSTYGTWLKRYGIGNRHNGLIPRNHWLLEAEKQAILAFHHRHPLEGYRRLSYLMLDADVVAVSASSVYRVLKEAGVLDSWQTKPSKKGTGFEQPLAPHVHWHTDVSYINVAGTFYYFCSVLDGFSRYIVHWELRASMKEEEVEMILQRAKELFPGTTPRVISDNGPQFTSAPCGYRQRL</sequence>
<gene>
    <name evidence="2" type="ORF">CRENPOLYSF2_2680006</name>
</gene>
<dbReference type="InterPro" id="IPR001584">
    <property type="entry name" value="Integrase_cat-core"/>
</dbReference>
<dbReference type="Gene3D" id="3.30.420.10">
    <property type="entry name" value="Ribonuclease H-like superfamily/Ribonuclease H"/>
    <property type="match status" value="1"/>
</dbReference>
<dbReference type="PANTHER" id="PTHR46889">
    <property type="entry name" value="TRANSPOSASE INSF FOR INSERTION SEQUENCE IS3B-RELATED"/>
    <property type="match status" value="1"/>
</dbReference>